<reference evidence="3 4" key="1">
    <citation type="submission" date="2023-10" db="EMBL/GenBank/DDBJ databases">
        <authorList>
            <person name="Wang X.X."/>
        </authorList>
    </citation>
    <scope>NUCLEOTIDE SEQUENCE [LARGE SCALE GENOMIC DNA]</scope>
    <source>
        <strain evidence="3 4">NBRC 12816</strain>
    </source>
</reference>
<keyword evidence="4" id="KW-1185">Reference proteome</keyword>
<sequence>MRRHLPRAAAGAALLAALVTGCAEPSADPRAAATPSGEGMRFCPSPPEPQLPPGTACIPQDPASKYRENHAYRQEMELTEQERAGEQQKADRLGTVLRELATGSPGETEVRAAVAAALGLKPNDVEYRAGAQAGPTLRNLAVAGGTGKVCVKGQVTDSGTVTAEVSGRTMDGTCLPGLGGH</sequence>
<accession>A0ABU4K8I9</accession>
<dbReference type="RefSeq" id="WP_319010376.1">
    <property type="nucleotide sequence ID" value="NZ_JAWJZF010000377.1"/>
</dbReference>
<feature type="region of interest" description="Disordered" evidence="1">
    <location>
        <begin position="26"/>
        <end position="62"/>
    </location>
</feature>
<evidence type="ECO:0000256" key="2">
    <source>
        <dbReference type="SAM" id="SignalP"/>
    </source>
</evidence>
<evidence type="ECO:0000313" key="3">
    <source>
        <dbReference type="EMBL" id="MDX2294053.1"/>
    </source>
</evidence>
<keyword evidence="2" id="KW-0732">Signal</keyword>
<feature type="signal peptide" evidence="2">
    <location>
        <begin position="1"/>
        <end position="23"/>
    </location>
</feature>
<comment type="caution">
    <text evidence="3">The sequence shown here is derived from an EMBL/GenBank/DDBJ whole genome shotgun (WGS) entry which is preliminary data.</text>
</comment>
<dbReference type="Proteomes" id="UP001278571">
    <property type="component" value="Unassembled WGS sequence"/>
</dbReference>
<protein>
    <submittedName>
        <fullName evidence="3">Precorrin-3B C(17)-methyltransferase</fullName>
    </submittedName>
</protein>
<feature type="chain" id="PRO_5046983751" evidence="2">
    <location>
        <begin position="24"/>
        <end position="181"/>
    </location>
</feature>
<evidence type="ECO:0000256" key="1">
    <source>
        <dbReference type="SAM" id="MobiDB-lite"/>
    </source>
</evidence>
<dbReference type="EMBL" id="JAWJZF010000377">
    <property type="protein sequence ID" value="MDX2294053.1"/>
    <property type="molecule type" value="Genomic_DNA"/>
</dbReference>
<proteinExistence type="predicted"/>
<gene>
    <name evidence="3" type="ORF">R2363_17970</name>
</gene>
<organism evidence="3 4">
    <name type="scientific">Streptomyces roseolus</name>
    <dbReference type="NCBI Taxonomy" id="67358"/>
    <lineage>
        <taxon>Bacteria</taxon>
        <taxon>Bacillati</taxon>
        <taxon>Actinomycetota</taxon>
        <taxon>Actinomycetes</taxon>
        <taxon>Kitasatosporales</taxon>
        <taxon>Streptomycetaceae</taxon>
        <taxon>Streptomyces</taxon>
    </lineage>
</organism>
<name>A0ABU4K8I9_9ACTN</name>
<dbReference type="PROSITE" id="PS51257">
    <property type="entry name" value="PROKAR_LIPOPROTEIN"/>
    <property type="match status" value="1"/>
</dbReference>
<evidence type="ECO:0000313" key="4">
    <source>
        <dbReference type="Proteomes" id="UP001278571"/>
    </source>
</evidence>